<dbReference type="InterPro" id="IPR001138">
    <property type="entry name" value="Zn2Cys6_DnaBD"/>
</dbReference>
<gene>
    <name evidence="3" type="ORF">FSARC_5350</name>
</gene>
<evidence type="ECO:0000259" key="2">
    <source>
        <dbReference type="PROSITE" id="PS50048"/>
    </source>
</evidence>
<dbReference type="Proteomes" id="UP000622797">
    <property type="component" value="Unassembled WGS sequence"/>
</dbReference>
<dbReference type="PANTHER" id="PTHR47785">
    <property type="entry name" value="ZN(II)2CYS6 TRANSCRIPTION FACTOR (EUROFUNG)-RELATED-RELATED"/>
    <property type="match status" value="1"/>
</dbReference>
<organism evidence="3 4">
    <name type="scientific">Fusarium sarcochroum</name>
    <dbReference type="NCBI Taxonomy" id="1208366"/>
    <lineage>
        <taxon>Eukaryota</taxon>
        <taxon>Fungi</taxon>
        <taxon>Dikarya</taxon>
        <taxon>Ascomycota</taxon>
        <taxon>Pezizomycotina</taxon>
        <taxon>Sordariomycetes</taxon>
        <taxon>Hypocreomycetidae</taxon>
        <taxon>Hypocreales</taxon>
        <taxon>Nectriaceae</taxon>
        <taxon>Fusarium</taxon>
        <taxon>Fusarium lateritium species complex</taxon>
    </lineage>
</organism>
<protein>
    <recommendedName>
        <fullName evidence="2">Zn(2)-C6 fungal-type domain-containing protein</fullName>
    </recommendedName>
</protein>
<dbReference type="GO" id="GO:0008270">
    <property type="term" value="F:zinc ion binding"/>
    <property type="evidence" value="ECO:0007669"/>
    <property type="project" value="InterPro"/>
</dbReference>
<dbReference type="EMBL" id="JABEXW010000256">
    <property type="protein sequence ID" value="KAF4967059.1"/>
    <property type="molecule type" value="Genomic_DNA"/>
</dbReference>
<proteinExistence type="predicted"/>
<keyword evidence="1" id="KW-0539">Nucleus</keyword>
<evidence type="ECO:0000256" key="1">
    <source>
        <dbReference type="ARBA" id="ARBA00023242"/>
    </source>
</evidence>
<dbReference type="GO" id="GO:0000981">
    <property type="term" value="F:DNA-binding transcription factor activity, RNA polymerase II-specific"/>
    <property type="evidence" value="ECO:0007669"/>
    <property type="project" value="InterPro"/>
</dbReference>
<dbReference type="Pfam" id="PF00172">
    <property type="entry name" value="Zn_clus"/>
    <property type="match status" value="1"/>
</dbReference>
<dbReference type="CDD" id="cd00067">
    <property type="entry name" value="GAL4"/>
    <property type="match status" value="1"/>
</dbReference>
<sequence length="649" mass="73890">MNPHNTKRPIQPMPNAPFLRADFQRKRATTACHLCRTRKTKCDNQRPSCTKCRELGANCVYHDNPNPANQIMDRLDYLIQLVESDRSSSTGNPMITSPQENILDQEVPLASSNFSLNFQDQDISWDTEDTNAVREDLARFNEAQFSSQTRLHFCEDMLEWPIFQGRYDRTRIEALIFDPTLDWQHPNETSALVEEPDDAARLSYQDPRANLGVGRGVREEDVMQLVDSFLLNVHIKNPILDPAFLQRIAKSVAATGFGWEAQSCLVLIACALGAIASPFIHMKTRADAGILQDPDNSLSNTPGYSTAELYYTSSRKRMGLLTNTLLATECFFLAGVYEMYSLRPLQASISFNRACVAFQTLTHMKPKAYNIENQSAEARASRLYWSCLKSEHEMSMEFRIPSSGVARLNYTSSFPPPPATAFTGDSFQHSGLVQPGSAIHIQESLDRGWYYYLADIAARRLLQRVTDSLYTENDVGWDLAPLPHLTQTAAELERQLDQWYRTLPGVISFDADVAAEDELAYHLQARAFEIKERIYRPFLFRIIHQPLEESGRAALQSFVENHALICIKIIQQWDIRHRHHGTWLMLRQSFTSALLLLIAQKAGLLESLRTECEHSVNLSISTLRYWEAEAPDLKASRQILEDIIEQLYT</sequence>
<dbReference type="Gene3D" id="4.10.240.10">
    <property type="entry name" value="Zn(2)-C6 fungal-type DNA-binding domain"/>
    <property type="match status" value="1"/>
</dbReference>
<dbReference type="SUPFAM" id="SSF57701">
    <property type="entry name" value="Zn2/Cys6 DNA-binding domain"/>
    <property type="match status" value="1"/>
</dbReference>
<name>A0A8H4U015_9HYPO</name>
<reference evidence="3" key="1">
    <citation type="journal article" date="2020" name="BMC Genomics">
        <title>Correction to: Identification and distribution of gene clusters required for synthesis of sphingolipid metabolism inhibitors in diverse species of the filamentous fungus Fusarium.</title>
        <authorList>
            <person name="Kim H.S."/>
            <person name="Lohmar J.M."/>
            <person name="Busman M."/>
            <person name="Brown D.W."/>
            <person name="Naumann T.A."/>
            <person name="Divon H.H."/>
            <person name="Lysoe E."/>
            <person name="Uhlig S."/>
            <person name="Proctor R.H."/>
        </authorList>
    </citation>
    <scope>NUCLEOTIDE SEQUENCE</scope>
    <source>
        <strain evidence="3">NRRL 20472</strain>
    </source>
</reference>
<comment type="caution">
    <text evidence="3">The sequence shown here is derived from an EMBL/GenBank/DDBJ whole genome shotgun (WGS) entry which is preliminary data.</text>
</comment>
<dbReference type="PROSITE" id="PS00463">
    <property type="entry name" value="ZN2_CY6_FUNGAL_1"/>
    <property type="match status" value="1"/>
</dbReference>
<dbReference type="PROSITE" id="PS50048">
    <property type="entry name" value="ZN2_CY6_FUNGAL_2"/>
    <property type="match status" value="1"/>
</dbReference>
<dbReference type="InterPro" id="IPR036864">
    <property type="entry name" value="Zn2-C6_fun-type_DNA-bd_sf"/>
</dbReference>
<evidence type="ECO:0000313" key="3">
    <source>
        <dbReference type="EMBL" id="KAF4967059.1"/>
    </source>
</evidence>
<dbReference type="SMART" id="SM00066">
    <property type="entry name" value="GAL4"/>
    <property type="match status" value="1"/>
</dbReference>
<accession>A0A8H4U015</accession>
<dbReference type="OrthoDB" id="4356994at2759"/>
<dbReference type="AlphaFoldDB" id="A0A8H4U015"/>
<feature type="domain" description="Zn(2)-C6 fungal-type" evidence="2">
    <location>
        <begin position="31"/>
        <end position="61"/>
    </location>
</feature>
<dbReference type="CDD" id="cd12148">
    <property type="entry name" value="fungal_TF_MHR"/>
    <property type="match status" value="1"/>
</dbReference>
<keyword evidence="4" id="KW-1185">Reference proteome</keyword>
<reference evidence="3" key="2">
    <citation type="submission" date="2020-05" db="EMBL/GenBank/DDBJ databases">
        <authorList>
            <person name="Kim H.-S."/>
            <person name="Proctor R.H."/>
            <person name="Brown D.W."/>
        </authorList>
    </citation>
    <scope>NUCLEOTIDE SEQUENCE</scope>
    <source>
        <strain evidence="3">NRRL 20472</strain>
    </source>
</reference>
<dbReference type="PANTHER" id="PTHR47785:SF5">
    <property type="entry name" value="ZN(II)2CYS6 TRANSCRIPTION FACTOR (EUROFUNG)"/>
    <property type="match status" value="1"/>
</dbReference>
<evidence type="ECO:0000313" key="4">
    <source>
        <dbReference type="Proteomes" id="UP000622797"/>
    </source>
</evidence>
<dbReference type="InterPro" id="IPR053181">
    <property type="entry name" value="EcdB-like_regulator"/>
</dbReference>